<evidence type="ECO:0000256" key="1">
    <source>
        <dbReference type="ARBA" id="ARBA00022603"/>
    </source>
</evidence>
<dbReference type="RefSeq" id="WP_085863059.1">
    <property type="nucleotide sequence ID" value="NZ_FWFT01000001.1"/>
</dbReference>
<protein>
    <recommendedName>
        <fullName evidence="5">Release factor glutamine methyltransferase</fullName>
        <shortName evidence="5">RF MTase</shortName>
        <ecNumber evidence="5">2.1.1.297</ecNumber>
    </recommendedName>
    <alternativeName>
        <fullName evidence="5">N5-glutamine methyltransferase PrmC</fullName>
    </alternativeName>
    <alternativeName>
        <fullName evidence="5">Protein-(glutamine-N5) MTase PrmC</fullName>
    </alternativeName>
    <alternativeName>
        <fullName evidence="5">Protein-glutamine N-methyltransferase PrmC</fullName>
    </alternativeName>
</protein>
<dbReference type="InterPro" id="IPR019874">
    <property type="entry name" value="RF_methyltr_PrmC"/>
</dbReference>
<comment type="function">
    <text evidence="5">Methylates the class 1 translation termination release factors RF1/PrfA and RF2/PrfB on the glutamine residue of the universally conserved GGQ motif.</text>
</comment>
<evidence type="ECO:0000256" key="5">
    <source>
        <dbReference type="HAMAP-Rule" id="MF_02126"/>
    </source>
</evidence>
<feature type="domain" description="Methyltransferase small" evidence="6">
    <location>
        <begin position="79"/>
        <end position="170"/>
    </location>
</feature>
<dbReference type="Gene3D" id="3.40.50.150">
    <property type="entry name" value="Vaccinia Virus protein VP39"/>
    <property type="match status" value="1"/>
</dbReference>
<dbReference type="Gene3D" id="1.10.8.10">
    <property type="entry name" value="DNA helicase RuvA subunit, C-terminal domain"/>
    <property type="match status" value="1"/>
</dbReference>
<dbReference type="SUPFAM" id="SSF53335">
    <property type="entry name" value="S-adenosyl-L-methionine-dependent methyltransferases"/>
    <property type="match status" value="1"/>
</dbReference>
<dbReference type="HAMAP" id="MF_02126">
    <property type="entry name" value="RF_methyltr_PrmC"/>
    <property type="match status" value="1"/>
</dbReference>
<keyword evidence="8" id="KW-1185">Reference proteome</keyword>
<evidence type="ECO:0000313" key="8">
    <source>
        <dbReference type="Proteomes" id="UP000193623"/>
    </source>
</evidence>
<comment type="similarity">
    <text evidence="5">Belongs to the protein N5-glutamine methyltransferase family. PrmC subfamily.</text>
</comment>
<dbReference type="NCBIfam" id="TIGR03534">
    <property type="entry name" value="RF_mod_PrmC"/>
    <property type="match status" value="1"/>
</dbReference>
<accession>A0A1Y5RJ90</accession>
<dbReference type="GO" id="GO:0102559">
    <property type="term" value="F:peptide chain release factor N(5)-glutamine methyltransferase activity"/>
    <property type="evidence" value="ECO:0007669"/>
    <property type="project" value="UniProtKB-EC"/>
</dbReference>
<dbReference type="PROSITE" id="PS00092">
    <property type="entry name" value="N6_MTASE"/>
    <property type="match status" value="1"/>
</dbReference>
<dbReference type="Pfam" id="PF05175">
    <property type="entry name" value="MTS"/>
    <property type="match status" value="1"/>
</dbReference>
<dbReference type="AlphaFoldDB" id="A0A1Y5RJ90"/>
<dbReference type="PANTHER" id="PTHR18895">
    <property type="entry name" value="HEMK METHYLTRANSFERASE"/>
    <property type="match status" value="1"/>
</dbReference>
<feature type="binding site" evidence="5">
    <location>
        <begin position="164"/>
        <end position="167"/>
    </location>
    <ligand>
        <name>substrate</name>
    </ligand>
</feature>
<dbReference type="InterPro" id="IPR002052">
    <property type="entry name" value="DNA_methylase_N6_adenine_CS"/>
</dbReference>
<reference evidence="7 8" key="1">
    <citation type="submission" date="2017-03" db="EMBL/GenBank/DDBJ databases">
        <authorList>
            <person name="Afonso C.L."/>
            <person name="Miller P.J."/>
            <person name="Scott M.A."/>
            <person name="Spackman E."/>
            <person name="Goraichik I."/>
            <person name="Dimitrov K.M."/>
            <person name="Suarez D.L."/>
            <person name="Swayne D.E."/>
        </authorList>
    </citation>
    <scope>NUCLEOTIDE SEQUENCE [LARGE SCALE GENOMIC DNA]</scope>
    <source>
        <strain evidence="7 8">CECT 8397</strain>
    </source>
</reference>
<dbReference type="InterPro" id="IPR004556">
    <property type="entry name" value="HemK-like"/>
</dbReference>
<organism evidence="7 8">
    <name type="scientific">Pseudooctadecabacter jejudonensis</name>
    <dbReference type="NCBI Taxonomy" id="1391910"/>
    <lineage>
        <taxon>Bacteria</taxon>
        <taxon>Pseudomonadati</taxon>
        <taxon>Pseudomonadota</taxon>
        <taxon>Alphaproteobacteria</taxon>
        <taxon>Rhodobacterales</taxon>
        <taxon>Paracoccaceae</taxon>
        <taxon>Pseudooctadecabacter</taxon>
    </lineage>
</organism>
<name>A0A1Y5RJ90_9RHOB</name>
<dbReference type="NCBIfam" id="TIGR00536">
    <property type="entry name" value="hemK_fam"/>
    <property type="match status" value="1"/>
</dbReference>
<proteinExistence type="inferred from homology"/>
<dbReference type="GO" id="GO:0003676">
    <property type="term" value="F:nucleic acid binding"/>
    <property type="evidence" value="ECO:0007669"/>
    <property type="project" value="InterPro"/>
</dbReference>
<gene>
    <name evidence="5 7" type="primary">prmC</name>
    <name evidence="7" type="ORF">PSJ8397_00614</name>
</gene>
<comment type="catalytic activity">
    <reaction evidence="4 5">
        <text>L-glutaminyl-[peptide chain release factor] + S-adenosyl-L-methionine = N(5)-methyl-L-glutaminyl-[peptide chain release factor] + S-adenosyl-L-homocysteine + H(+)</text>
        <dbReference type="Rhea" id="RHEA:42896"/>
        <dbReference type="Rhea" id="RHEA-COMP:10271"/>
        <dbReference type="Rhea" id="RHEA-COMP:10272"/>
        <dbReference type="ChEBI" id="CHEBI:15378"/>
        <dbReference type="ChEBI" id="CHEBI:30011"/>
        <dbReference type="ChEBI" id="CHEBI:57856"/>
        <dbReference type="ChEBI" id="CHEBI:59789"/>
        <dbReference type="ChEBI" id="CHEBI:61891"/>
        <dbReference type="EC" id="2.1.1.297"/>
    </reaction>
</comment>
<dbReference type="OrthoDB" id="9800643at2"/>
<evidence type="ECO:0000259" key="6">
    <source>
        <dbReference type="Pfam" id="PF05175"/>
    </source>
</evidence>
<dbReference type="EMBL" id="FWFT01000001">
    <property type="protein sequence ID" value="SLN18638.1"/>
    <property type="molecule type" value="Genomic_DNA"/>
</dbReference>
<dbReference type="GO" id="GO:0032259">
    <property type="term" value="P:methylation"/>
    <property type="evidence" value="ECO:0007669"/>
    <property type="project" value="UniProtKB-KW"/>
</dbReference>
<feature type="binding site" evidence="5">
    <location>
        <position position="121"/>
    </location>
    <ligand>
        <name>S-adenosyl-L-methionine</name>
        <dbReference type="ChEBI" id="CHEBI:59789"/>
    </ligand>
</feature>
<dbReference type="InterPro" id="IPR029063">
    <property type="entry name" value="SAM-dependent_MTases_sf"/>
</dbReference>
<sequence>MSEAQRLAWAVDTLQAGGLADPVREARLLWRNVGEDDRFEAAVTRRAARVPMSHVLGYRDFWKHRFTVTSDVLDPRPETETLVEAALEVPFRKVLDLGTGSGAIIISLLAERSEARGVGTDISERGILVAGANAAAIGVVDRLILPLSDWYDDVGGQYDLIVSNPPYIALDEMPDLAPEVSHEPRMALTDEDDGLSCYRIICAGAPSRLVAGGWLMVEIGPTQGEAVAAMMSAAGLVSVEIRPDLDGRHRVVMGQKPL</sequence>
<keyword evidence="3 5" id="KW-0949">S-adenosyl-L-methionine</keyword>
<evidence type="ECO:0000256" key="3">
    <source>
        <dbReference type="ARBA" id="ARBA00022691"/>
    </source>
</evidence>
<evidence type="ECO:0000256" key="2">
    <source>
        <dbReference type="ARBA" id="ARBA00022679"/>
    </source>
</evidence>
<evidence type="ECO:0000313" key="7">
    <source>
        <dbReference type="EMBL" id="SLN18638.1"/>
    </source>
</evidence>
<feature type="binding site" evidence="5">
    <location>
        <begin position="98"/>
        <end position="102"/>
    </location>
    <ligand>
        <name>S-adenosyl-L-methionine</name>
        <dbReference type="ChEBI" id="CHEBI:59789"/>
    </ligand>
</feature>
<dbReference type="Proteomes" id="UP000193623">
    <property type="component" value="Unassembled WGS sequence"/>
</dbReference>
<dbReference type="CDD" id="cd02440">
    <property type="entry name" value="AdoMet_MTases"/>
    <property type="match status" value="1"/>
</dbReference>
<feature type="binding site" evidence="5">
    <location>
        <position position="164"/>
    </location>
    <ligand>
        <name>S-adenosyl-L-methionine</name>
        <dbReference type="ChEBI" id="CHEBI:59789"/>
    </ligand>
</feature>
<evidence type="ECO:0000256" key="4">
    <source>
        <dbReference type="ARBA" id="ARBA00048391"/>
    </source>
</evidence>
<keyword evidence="2 5" id="KW-0808">Transferase</keyword>
<dbReference type="PANTHER" id="PTHR18895:SF74">
    <property type="entry name" value="MTRF1L RELEASE FACTOR GLUTAMINE METHYLTRANSFERASE"/>
    <property type="match status" value="1"/>
</dbReference>
<feature type="binding site" evidence="5">
    <location>
        <position position="150"/>
    </location>
    <ligand>
        <name>S-adenosyl-L-methionine</name>
        <dbReference type="ChEBI" id="CHEBI:59789"/>
    </ligand>
</feature>
<keyword evidence="1 5" id="KW-0489">Methyltransferase</keyword>
<dbReference type="InterPro" id="IPR007848">
    <property type="entry name" value="Small_mtfrase_dom"/>
</dbReference>
<dbReference type="EC" id="2.1.1.297" evidence="5"/>
<dbReference type="InterPro" id="IPR050320">
    <property type="entry name" value="N5-glutamine_MTase"/>
</dbReference>